<accession>A0A8H2ZPV5</accession>
<dbReference type="Proteomes" id="UP000624404">
    <property type="component" value="Unassembled WGS sequence"/>
</dbReference>
<name>A0A8H2ZPV5_9HELO</name>
<comment type="caution">
    <text evidence="1">The sequence shown here is derived from an EMBL/GenBank/DDBJ whole genome shotgun (WGS) entry which is preliminary data.</text>
</comment>
<protein>
    <submittedName>
        <fullName evidence="1">44dafb61-31c3-43c6-ad87-f1746f72527d</fullName>
    </submittedName>
</protein>
<dbReference type="OrthoDB" id="10405267at2759"/>
<evidence type="ECO:0000313" key="1">
    <source>
        <dbReference type="EMBL" id="CAD6447122.1"/>
    </source>
</evidence>
<organism evidence="1 2">
    <name type="scientific">Sclerotinia trifoliorum</name>
    <dbReference type="NCBI Taxonomy" id="28548"/>
    <lineage>
        <taxon>Eukaryota</taxon>
        <taxon>Fungi</taxon>
        <taxon>Dikarya</taxon>
        <taxon>Ascomycota</taxon>
        <taxon>Pezizomycotina</taxon>
        <taxon>Leotiomycetes</taxon>
        <taxon>Helotiales</taxon>
        <taxon>Sclerotiniaceae</taxon>
        <taxon>Sclerotinia</taxon>
    </lineage>
</organism>
<proteinExistence type="predicted"/>
<reference evidence="1" key="1">
    <citation type="submission" date="2020-10" db="EMBL/GenBank/DDBJ databases">
        <authorList>
            <person name="Kusch S."/>
        </authorList>
    </citation>
    <scope>NUCLEOTIDE SEQUENCE</scope>
    <source>
        <strain evidence="1">SwB9</strain>
    </source>
</reference>
<sequence>MTNSNFSSPRVPRPPRFREDVISRRFASADEDSIKASADRCFDFLSKLATKDKGPLSAAKRLGTEKASNVSGEELRMALGKNSISNTKNPKTGKPAQISGNFRHSSVNLSHGSFAFGKDSKHRAFVARTKMNPHDVNEHYWNSNGEAHKQNDETSANRLMTDIQFHDTSRKPLTIIGQQTDYITLKSTNVLDAKEPFCQVNKTERDEEASFW</sequence>
<dbReference type="AlphaFoldDB" id="A0A8H2ZPV5"/>
<dbReference type="EMBL" id="CAJHIA010000024">
    <property type="protein sequence ID" value="CAD6447122.1"/>
    <property type="molecule type" value="Genomic_DNA"/>
</dbReference>
<gene>
    <name evidence="1" type="ORF">SCLTRI_LOCUS6914</name>
</gene>
<keyword evidence="2" id="KW-1185">Reference proteome</keyword>
<evidence type="ECO:0000313" key="2">
    <source>
        <dbReference type="Proteomes" id="UP000624404"/>
    </source>
</evidence>